<comment type="similarity">
    <text evidence="1">Belongs to the reverse transcriptase family. Telomerase subfamily.</text>
</comment>
<sequence>MGVQMVIFSQLFLGSNKKRALVDGANSMLEIQKFSRDCVGSNVRRCSRSFSWIHGNKRSQMSLLEEVTPIIGIGTNNTEGDSNEELQKISNQIAAKSRKRSRPFSWLRHRKRKHLNFEETSIKTSSATVLTEKDNVSGRLQDDVNSCLNSCEKMPCFSVSQAPKSLVVANGAYINRKFMFYDMERSSSMFPGKHVMIVIVEKEWSRHVKKEELFFILKEHVKCNVLQFDKKFFVQGVGIPQGSALSPLLCSLYYGHLERNLIASFLEKTSKGASKDISRRHISMDASAEESSGDRYILLRFTDDYLFISTSKKQAASFFSRLQRGFCEYNCYMNDGKFSHNFDIGQLSGITSSRAYVGEDGISFLRWCGLLLNCCTLEVQADYTKYLNNHLSSTLTVNWQSKPGRHLRAKLCSFMRPKCHPIFFDSNINSAAVIRLNIYQAFLVCAMKFHCYVCDLSYICKLHAGFYLYIIERSLRYMYKLIKKRMRSAYHYSDVRPILQLEEEEVEWLGLYAYIQVLKRKESRHKRLISSLRCKLEHTIPTSEPLPPQLKYAVDASHSSLIWKIKY</sequence>
<dbReference type="InterPro" id="IPR000477">
    <property type="entry name" value="RT_dom"/>
</dbReference>
<dbReference type="GO" id="GO:0042162">
    <property type="term" value="F:telomeric DNA binding"/>
    <property type="evidence" value="ECO:0007669"/>
    <property type="project" value="TreeGrafter"/>
</dbReference>
<dbReference type="InterPro" id="IPR043502">
    <property type="entry name" value="DNA/RNA_pol_sf"/>
</dbReference>
<dbReference type="GO" id="GO:0007004">
    <property type="term" value="P:telomere maintenance via telomerase"/>
    <property type="evidence" value="ECO:0007669"/>
    <property type="project" value="TreeGrafter"/>
</dbReference>
<keyword evidence="1" id="KW-0158">Chromosome</keyword>
<organism evidence="3 4">
    <name type="scientific">Quercus suber</name>
    <name type="common">Cork oak</name>
    <dbReference type="NCBI Taxonomy" id="58331"/>
    <lineage>
        <taxon>Eukaryota</taxon>
        <taxon>Viridiplantae</taxon>
        <taxon>Streptophyta</taxon>
        <taxon>Embryophyta</taxon>
        <taxon>Tracheophyta</taxon>
        <taxon>Spermatophyta</taxon>
        <taxon>Magnoliopsida</taxon>
        <taxon>eudicotyledons</taxon>
        <taxon>Gunneridae</taxon>
        <taxon>Pentapetalae</taxon>
        <taxon>rosids</taxon>
        <taxon>fabids</taxon>
        <taxon>Fagales</taxon>
        <taxon>Fagaceae</taxon>
        <taxon>Quercus</taxon>
    </lineage>
</organism>
<comment type="catalytic activity">
    <reaction evidence="1">
        <text>DNA(n) + a 2'-deoxyribonucleoside 5'-triphosphate = DNA(n+1) + diphosphate</text>
        <dbReference type="Rhea" id="RHEA:22508"/>
        <dbReference type="Rhea" id="RHEA-COMP:17339"/>
        <dbReference type="Rhea" id="RHEA-COMP:17340"/>
        <dbReference type="ChEBI" id="CHEBI:33019"/>
        <dbReference type="ChEBI" id="CHEBI:61560"/>
        <dbReference type="ChEBI" id="CHEBI:173112"/>
        <dbReference type="EC" id="2.7.7.49"/>
    </reaction>
</comment>
<dbReference type="Gene3D" id="1.10.357.90">
    <property type="match status" value="1"/>
</dbReference>
<keyword evidence="1" id="KW-0539">Nucleus</keyword>
<dbReference type="Gene3D" id="3.30.70.2630">
    <property type="match status" value="1"/>
</dbReference>
<dbReference type="InterPro" id="IPR049139">
    <property type="entry name" value="TERT_C"/>
</dbReference>
<dbReference type="PANTHER" id="PTHR12066">
    <property type="entry name" value="TELOMERASE REVERSE TRANSCRIPTASE"/>
    <property type="match status" value="1"/>
</dbReference>
<dbReference type="Pfam" id="PF00078">
    <property type="entry name" value="RVT_1"/>
    <property type="match status" value="1"/>
</dbReference>
<keyword evidence="1" id="KW-0479">Metal-binding</keyword>
<comment type="function">
    <text evidence="1">Telomerase is a ribonucleoprotein enzyme essential for the replication of chromosome termini in most eukaryotes. It elongates telomeres. It is a reverse transcriptase that adds simple sequence repeats to chromosome ends by copying a template sequence within the RNA component of the enzyme.</text>
</comment>
<feature type="domain" description="Reverse transcriptase" evidence="2">
    <location>
        <begin position="75"/>
        <end position="372"/>
    </location>
</feature>
<comment type="subcellular location">
    <subcellularLocation>
        <location evidence="1">Nucleus</location>
    </subcellularLocation>
    <subcellularLocation>
        <location evidence="1">Chromosome</location>
        <location evidence="1">Telomere</location>
    </subcellularLocation>
</comment>
<keyword evidence="1" id="KW-0808">Transferase</keyword>
<keyword evidence="1" id="KW-0779">Telomere</keyword>
<dbReference type="PANTHER" id="PTHR12066:SF0">
    <property type="entry name" value="TELOMERASE REVERSE TRANSCRIPTASE"/>
    <property type="match status" value="1"/>
</dbReference>
<comment type="caution">
    <text evidence="3">The sequence shown here is derived from an EMBL/GenBank/DDBJ whole genome shotgun (WGS) entry which is preliminary data.</text>
</comment>
<keyword evidence="4" id="KW-1185">Reference proteome</keyword>
<dbReference type="GO" id="GO:0000781">
    <property type="term" value="C:chromosome, telomeric region"/>
    <property type="evidence" value="ECO:0007669"/>
    <property type="project" value="UniProtKB-SubCell"/>
</dbReference>
<keyword evidence="1" id="KW-0548">Nucleotidyltransferase</keyword>
<dbReference type="SUPFAM" id="SSF56672">
    <property type="entry name" value="DNA/RNA polymerases"/>
    <property type="match status" value="1"/>
</dbReference>
<gene>
    <name evidence="3" type="primary">TERT_2</name>
    <name evidence="3" type="ORF">CFP56_005571</name>
</gene>
<evidence type="ECO:0000256" key="1">
    <source>
        <dbReference type="RuleBase" id="RU365061"/>
    </source>
</evidence>
<dbReference type="Proteomes" id="UP000237347">
    <property type="component" value="Unassembled WGS sequence"/>
</dbReference>
<evidence type="ECO:0000259" key="2">
    <source>
        <dbReference type="PROSITE" id="PS50878"/>
    </source>
</evidence>
<dbReference type="PROSITE" id="PS50878">
    <property type="entry name" value="RT_POL"/>
    <property type="match status" value="1"/>
</dbReference>
<evidence type="ECO:0000313" key="3">
    <source>
        <dbReference type="EMBL" id="KAK7848065.1"/>
    </source>
</evidence>
<dbReference type="InterPro" id="IPR003545">
    <property type="entry name" value="Telomerase_RT"/>
</dbReference>
<dbReference type="CDD" id="cd01648">
    <property type="entry name" value="TERT"/>
    <property type="match status" value="1"/>
</dbReference>
<proteinExistence type="inferred from homology"/>
<dbReference type="Pfam" id="PF21399">
    <property type="entry name" value="TERT_C"/>
    <property type="match status" value="1"/>
</dbReference>
<reference evidence="3 4" key="1">
    <citation type="journal article" date="2018" name="Sci. Data">
        <title>The draft genome sequence of cork oak.</title>
        <authorList>
            <person name="Ramos A.M."/>
            <person name="Usie A."/>
            <person name="Barbosa P."/>
            <person name="Barros P.M."/>
            <person name="Capote T."/>
            <person name="Chaves I."/>
            <person name="Simoes F."/>
            <person name="Abreu I."/>
            <person name="Carrasquinho I."/>
            <person name="Faro C."/>
            <person name="Guimaraes J.B."/>
            <person name="Mendonca D."/>
            <person name="Nobrega F."/>
            <person name="Rodrigues L."/>
            <person name="Saibo N.J.M."/>
            <person name="Varela M.C."/>
            <person name="Egas C."/>
            <person name="Matos J."/>
            <person name="Miguel C.M."/>
            <person name="Oliveira M.M."/>
            <person name="Ricardo C.P."/>
            <person name="Goncalves S."/>
        </authorList>
    </citation>
    <scope>NUCLEOTIDE SEQUENCE [LARGE SCALE GENOMIC DNA]</scope>
    <source>
        <strain evidence="4">cv. HL8</strain>
    </source>
</reference>
<evidence type="ECO:0000313" key="4">
    <source>
        <dbReference type="Proteomes" id="UP000237347"/>
    </source>
</evidence>
<dbReference type="GO" id="GO:0003720">
    <property type="term" value="F:telomerase activity"/>
    <property type="evidence" value="ECO:0007669"/>
    <property type="project" value="InterPro"/>
</dbReference>
<keyword evidence="1" id="KW-0460">Magnesium</keyword>
<accession>A0AAW0LA78</accession>
<dbReference type="AlphaFoldDB" id="A0AAW0LA78"/>
<protein>
    <recommendedName>
        <fullName evidence="1">Telomerase reverse transcriptase</fullName>
        <ecNumber evidence="1">2.7.7.49</ecNumber>
    </recommendedName>
    <alternativeName>
        <fullName evidence="1">Telomerase catalytic subunit</fullName>
    </alternativeName>
</protein>
<dbReference type="EMBL" id="PKMF04000132">
    <property type="protein sequence ID" value="KAK7848065.1"/>
    <property type="molecule type" value="Genomic_DNA"/>
</dbReference>
<name>A0AAW0LA78_QUESU</name>
<keyword evidence="1 3" id="KW-0695">RNA-directed DNA polymerase</keyword>
<dbReference type="GO" id="GO:0046872">
    <property type="term" value="F:metal ion binding"/>
    <property type="evidence" value="ECO:0007669"/>
    <property type="project" value="UniProtKB-KW"/>
</dbReference>
<dbReference type="GO" id="GO:0070034">
    <property type="term" value="F:telomerase RNA binding"/>
    <property type="evidence" value="ECO:0007669"/>
    <property type="project" value="TreeGrafter"/>
</dbReference>
<dbReference type="EC" id="2.7.7.49" evidence="1"/>
<dbReference type="GO" id="GO:0000333">
    <property type="term" value="C:telomerase catalytic core complex"/>
    <property type="evidence" value="ECO:0007669"/>
    <property type="project" value="TreeGrafter"/>
</dbReference>